<dbReference type="InterPro" id="IPR001680">
    <property type="entry name" value="WD40_rpt"/>
</dbReference>
<keyword evidence="2" id="KW-0677">Repeat</keyword>
<comment type="caution">
    <text evidence="4">The sequence shown here is derived from an EMBL/GenBank/DDBJ whole genome shotgun (WGS) entry which is preliminary data.</text>
</comment>
<dbReference type="SMART" id="SM00320">
    <property type="entry name" value="WD40"/>
    <property type="match status" value="3"/>
</dbReference>
<keyword evidence="5" id="KW-1185">Reference proteome</keyword>
<gene>
    <name evidence="4" type="ORF">CCH79_00008109</name>
</gene>
<evidence type="ECO:0000256" key="3">
    <source>
        <dbReference type="SAM" id="Phobius"/>
    </source>
</evidence>
<dbReference type="InterPro" id="IPR045159">
    <property type="entry name" value="DCAF7-like"/>
</dbReference>
<keyword evidence="1" id="KW-0853">WD repeat</keyword>
<organism evidence="4 5">
    <name type="scientific">Gambusia affinis</name>
    <name type="common">Western mosquitofish</name>
    <name type="synonym">Heterandria affinis</name>
    <dbReference type="NCBI Taxonomy" id="33528"/>
    <lineage>
        <taxon>Eukaryota</taxon>
        <taxon>Metazoa</taxon>
        <taxon>Chordata</taxon>
        <taxon>Craniata</taxon>
        <taxon>Vertebrata</taxon>
        <taxon>Euteleostomi</taxon>
        <taxon>Actinopterygii</taxon>
        <taxon>Neopterygii</taxon>
        <taxon>Teleostei</taxon>
        <taxon>Neoteleostei</taxon>
        <taxon>Acanthomorphata</taxon>
        <taxon>Ovalentaria</taxon>
        <taxon>Atherinomorphae</taxon>
        <taxon>Cyprinodontiformes</taxon>
        <taxon>Poeciliidae</taxon>
        <taxon>Poeciliinae</taxon>
        <taxon>Gambusia</taxon>
    </lineage>
</organism>
<reference evidence="4 5" key="1">
    <citation type="journal article" date="2018" name="G3 (Bethesda)">
        <title>A High-Quality Reference Genome for the Invasive Mosquitofish Gambusia affinis Using a Chicago Library.</title>
        <authorList>
            <person name="Hoffberg S.L."/>
            <person name="Troendle N.J."/>
            <person name="Glenn T.C."/>
            <person name="Mahmud O."/>
            <person name="Louha S."/>
            <person name="Chalopin D."/>
            <person name="Bennetzen J.L."/>
            <person name="Mauricio R."/>
        </authorList>
    </citation>
    <scope>NUCLEOTIDE SEQUENCE [LARGE SCALE GENOMIC DNA]</scope>
    <source>
        <strain evidence="4">NE01/NJP1002.9</strain>
        <tissue evidence="4">Muscle</tissue>
    </source>
</reference>
<evidence type="ECO:0000256" key="1">
    <source>
        <dbReference type="ARBA" id="ARBA00022574"/>
    </source>
</evidence>
<dbReference type="SUPFAM" id="SSF50978">
    <property type="entry name" value="WD40 repeat-like"/>
    <property type="match status" value="1"/>
</dbReference>
<keyword evidence="3" id="KW-0812">Transmembrane</keyword>
<evidence type="ECO:0000313" key="5">
    <source>
        <dbReference type="Proteomes" id="UP000250572"/>
    </source>
</evidence>
<keyword evidence="3" id="KW-0472">Membrane</keyword>
<feature type="non-terminal residue" evidence="4">
    <location>
        <position position="752"/>
    </location>
</feature>
<dbReference type="AlphaFoldDB" id="A0A315V301"/>
<dbReference type="Proteomes" id="UP000250572">
    <property type="component" value="Unassembled WGS sequence"/>
</dbReference>
<proteinExistence type="predicted"/>
<name>A0A315V301_GAMAF</name>
<dbReference type="STRING" id="33528.ENSGAFP00000017341"/>
<feature type="transmembrane region" description="Helical" evidence="3">
    <location>
        <begin position="156"/>
        <end position="179"/>
    </location>
</feature>
<protein>
    <submittedName>
        <fullName evidence="4">Uncharacterized protein</fullName>
    </submittedName>
</protein>
<keyword evidence="3" id="KW-1133">Transmembrane helix</keyword>
<dbReference type="PANTHER" id="PTHR19919">
    <property type="entry name" value="WD REPEAT CONTAINING PROTEIN"/>
    <property type="match status" value="1"/>
</dbReference>
<accession>A0A315V301</accession>
<sequence>MNTTCCRSSPSLVRKESQIWSCKVFLRPPETKQRSSACTDRATTKAACRHADRQTRYRQNTASCFPSNTVTALIQHENKYRTPDSLTDHLLTEKSYRIRLRLRWRLRLNAICQSFPSEWHRLRSVGPVYYQVVKLRQVSDLQTALPLRILFVHDPLLLGSFLLLSAGLGCFLALSVRLFQEVLLNASPSELLDLIDAVDHHVHERKQRVHVFGRRAAVARHCRAKYPEKLRITLSVSTVASSSSSSVCEEGDETRGGGAVSASAVKSSFMSSNSAKLTSPTVSRLAAYTRAAARKRMSLHGKRKEIYKYEAPWTVYAMNWSVRPDKRFRLALGSFVEEYNNKVQLVGLEEESSEFVCRNTFDHPYPTTKIMWIPDTKGVYPDLLATSGDYLRIWRVSDTETRLECLLNNNKNSDFCAPLTSFDWNEVDPNLLGTSSIDTTCTIWGLETGQVLGRVNLVSGHVKTQLIAHDKEVYDIAFSRAGGGRDMFASVGADGSVRMFDLRHLEHSTIIYEDPQHHPLLRLCWNKQDPNYLATMAMDGMESPDSDFKHKSRDSLSSGVHLTLASDDTMSPEADPPRLLSVDLTCPHFLSPNAHEAPGLLGGSQRFPSLPEHLETSTEMQEIQRHVSDPDLQAVVVADGDPVRLRGRPLDVVDLAFGGVGQDGVFNGARHLLDVPDQSLHGGGAVCLSRLDWGGHVDSGGSRAVQGRGVRQVGAWRHGAVGGRYRGHLPLEELQDHLTQYGHHYVVPQNLD</sequence>
<dbReference type="EMBL" id="NHOQ01002357">
    <property type="protein sequence ID" value="PWA17808.1"/>
    <property type="molecule type" value="Genomic_DNA"/>
</dbReference>
<dbReference type="InterPro" id="IPR036322">
    <property type="entry name" value="WD40_repeat_dom_sf"/>
</dbReference>
<dbReference type="InterPro" id="IPR015943">
    <property type="entry name" value="WD40/YVTN_repeat-like_dom_sf"/>
</dbReference>
<evidence type="ECO:0000256" key="2">
    <source>
        <dbReference type="ARBA" id="ARBA00022737"/>
    </source>
</evidence>
<dbReference type="Gene3D" id="2.130.10.10">
    <property type="entry name" value="YVTN repeat-like/Quinoprotein amine dehydrogenase"/>
    <property type="match status" value="1"/>
</dbReference>
<dbReference type="FunFam" id="2.130.10.10:FF:002907">
    <property type="entry name" value="Uncharacterized protein"/>
    <property type="match status" value="1"/>
</dbReference>
<evidence type="ECO:0000313" key="4">
    <source>
        <dbReference type="EMBL" id="PWA17808.1"/>
    </source>
</evidence>